<feature type="transmembrane region" description="Helical" evidence="2">
    <location>
        <begin position="57"/>
        <end position="76"/>
    </location>
</feature>
<name>A0A5C6XJB6_9DELT</name>
<comment type="caution">
    <text evidence="3">The sequence shown here is derived from an EMBL/GenBank/DDBJ whole genome shotgun (WGS) entry which is preliminary data.</text>
</comment>
<evidence type="ECO:0000256" key="2">
    <source>
        <dbReference type="SAM" id="Phobius"/>
    </source>
</evidence>
<feature type="transmembrane region" description="Helical" evidence="2">
    <location>
        <begin position="20"/>
        <end position="45"/>
    </location>
</feature>
<dbReference type="AlphaFoldDB" id="A0A5C6XJB6"/>
<dbReference type="EMBL" id="VOSL01000006">
    <property type="protein sequence ID" value="TXD43732.1"/>
    <property type="molecule type" value="Genomic_DNA"/>
</dbReference>
<proteinExistence type="predicted"/>
<organism evidence="3 4">
    <name type="scientific">Lujinxingia vulgaris</name>
    <dbReference type="NCBI Taxonomy" id="2600176"/>
    <lineage>
        <taxon>Bacteria</taxon>
        <taxon>Deltaproteobacteria</taxon>
        <taxon>Bradymonadales</taxon>
        <taxon>Lujinxingiaceae</taxon>
        <taxon>Lujinxingia</taxon>
    </lineage>
</organism>
<dbReference type="OrthoDB" id="5515370at2"/>
<keyword evidence="2" id="KW-0812">Transmembrane</keyword>
<accession>A0A5C6XJB6</accession>
<sequence length="147" mass="16207">MWFSRVQPPARSGYIFVSVYLALLALLFLGLTVLGLSVATGALDIPLAISQVRFDPIFFTSVMFGQTLAFGIAAVLPPRSWAWQYIFSVLAFSLAYLITIPLSIFAMSIWLRDDIKRPFGLHVQGPDTALPPEDQRAHQSEAPPAVL</sequence>
<evidence type="ECO:0000313" key="3">
    <source>
        <dbReference type="EMBL" id="TXD43732.1"/>
    </source>
</evidence>
<gene>
    <name evidence="3" type="ORF">FRC96_01005</name>
</gene>
<protein>
    <submittedName>
        <fullName evidence="3">Uncharacterized protein</fullName>
    </submittedName>
</protein>
<feature type="region of interest" description="Disordered" evidence="1">
    <location>
        <begin position="127"/>
        <end position="147"/>
    </location>
</feature>
<keyword evidence="2" id="KW-0472">Membrane</keyword>
<dbReference type="Proteomes" id="UP000321046">
    <property type="component" value="Unassembled WGS sequence"/>
</dbReference>
<dbReference type="RefSeq" id="WP_146972182.1">
    <property type="nucleotide sequence ID" value="NZ_VOSL01000006.1"/>
</dbReference>
<evidence type="ECO:0000313" key="4">
    <source>
        <dbReference type="Proteomes" id="UP000321046"/>
    </source>
</evidence>
<keyword evidence="2" id="KW-1133">Transmembrane helix</keyword>
<evidence type="ECO:0000256" key="1">
    <source>
        <dbReference type="SAM" id="MobiDB-lite"/>
    </source>
</evidence>
<feature type="transmembrane region" description="Helical" evidence="2">
    <location>
        <begin position="82"/>
        <end position="111"/>
    </location>
</feature>
<reference evidence="3 4" key="1">
    <citation type="submission" date="2019-08" db="EMBL/GenBank/DDBJ databases">
        <title>Bradymonadales sp. TMQ2.</title>
        <authorList>
            <person name="Liang Q."/>
        </authorList>
    </citation>
    <scope>NUCLEOTIDE SEQUENCE [LARGE SCALE GENOMIC DNA]</scope>
    <source>
        <strain evidence="3 4">TMQ2</strain>
    </source>
</reference>